<dbReference type="GO" id="GO:0061157">
    <property type="term" value="P:mRNA destabilization"/>
    <property type="evidence" value="ECO:0007669"/>
    <property type="project" value="TreeGrafter"/>
</dbReference>
<dbReference type="PANTHER" id="PTHR12357">
    <property type="entry name" value="YTH YT521-B HOMOLOGY DOMAIN-CONTAINING"/>
    <property type="match status" value="1"/>
</dbReference>
<evidence type="ECO:0000313" key="4">
    <source>
        <dbReference type="Proteomes" id="UP000244406"/>
    </source>
</evidence>
<proteinExistence type="predicted"/>
<evidence type="ECO:0000313" key="3">
    <source>
        <dbReference type="EMBL" id="PVH15148.1"/>
    </source>
</evidence>
<dbReference type="InterPro" id="IPR045168">
    <property type="entry name" value="YTH_prot"/>
</dbReference>
<feature type="region of interest" description="Disordered" evidence="1">
    <location>
        <begin position="92"/>
        <end position="113"/>
    </location>
</feature>
<dbReference type="Proteomes" id="UP000244406">
    <property type="component" value="Unassembled WGS sequence"/>
</dbReference>
<dbReference type="PROSITE" id="PS50882">
    <property type="entry name" value="YTH"/>
    <property type="match status" value="1"/>
</dbReference>
<comment type="caution">
    <text evidence="3">The sequence shown here is derived from an EMBL/GenBank/DDBJ whole genome shotgun (WGS) entry which is preliminary data.</text>
</comment>
<dbReference type="GO" id="GO:0005737">
    <property type="term" value="C:cytoplasm"/>
    <property type="evidence" value="ECO:0007669"/>
    <property type="project" value="TreeGrafter"/>
</dbReference>
<dbReference type="GO" id="GO:1990247">
    <property type="term" value="F:N6-methyladenosine-containing RNA reader activity"/>
    <property type="evidence" value="ECO:0007669"/>
    <property type="project" value="TreeGrafter"/>
</dbReference>
<accession>A0A2V1AB21</accession>
<protein>
    <recommendedName>
        <fullName evidence="2">YTH domain-containing protein</fullName>
    </recommendedName>
</protein>
<dbReference type="CDD" id="cd21134">
    <property type="entry name" value="YTH"/>
    <property type="match status" value="1"/>
</dbReference>
<dbReference type="AlphaFoldDB" id="A0A2V1AB21"/>
<dbReference type="InterPro" id="IPR007275">
    <property type="entry name" value="YTH_domain"/>
</dbReference>
<evidence type="ECO:0000256" key="1">
    <source>
        <dbReference type="SAM" id="MobiDB-lite"/>
    </source>
</evidence>
<dbReference type="GeneID" id="37002985"/>
<dbReference type="GO" id="GO:0003729">
    <property type="term" value="F:mRNA binding"/>
    <property type="evidence" value="ECO:0007669"/>
    <property type="project" value="TreeGrafter"/>
</dbReference>
<dbReference type="Gene3D" id="3.10.590.10">
    <property type="entry name" value="ph1033 like domains"/>
    <property type="match status" value="1"/>
</dbReference>
<dbReference type="VEuPathDB" id="FungiDB:CXQ87_002985"/>
<dbReference type="PANTHER" id="PTHR12357:SF89">
    <property type="entry name" value="YTH DOMAIN-CONTAINING FAMILY PROTEIN"/>
    <property type="match status" value="1"/>
</dbReference>
<sequence length="268" mass="30021">MVCPLFDSTIIGFKAPNHGTNSLRGIYHCTRQTLNLLDTVTYLAATTTHLEISCDPNIWSTCFTGVPLSAKVREPRKLSFGRRLSCISEESLVQTNTDESPPTSPESSEPSTSCGNIFHGTRGVFSVPSGSRFFVIKSFSVEDIDASLNNNIWTSTDLGNKRLDKAYKETENGSIFLFYSVNGSMKFCGVARMEEKVNFAKSSDVWAENSRWKSVFPVSWLVVKDISNRRLKHLRVPKNENKPVTNSRDTQELPFDVGLSMLEIFVEK</sequence>
<dbReference type="EMBL" id="PKFP01000003">
    <property type="protein sequence ID" value="PVH15148.1"/>
    <property type="molecule type" value="Genomic_DNA"/>
</dbReference>
<gene>
    <name evidence="3" type="ORF">CXQ87_002985</name>
</gene>
<keyword evidence="4" id="KW-1185">Reference proteome</keyword>
<evidence type="ECO:0000259" key="2">
    <source>
        <dbReference type="PROSITE" id="PS50882"/>
    </source>
</evidence>
<dbReference type="SMR" id="A0A2V1AB21"/>
<name>A0A2V1AB21_9ASCO</name>
<dbReference type="Pfam" id="PF04146">
    <property type="entry name" value="YTH"/>
    <property type="match status" value="1"/>
</dbReference>
<reference evidence="3 4" key="1">
    <citation type="submission" date="2017-12" db="EMBL/GenBank/DDBJ databases">
        <title>Genome Sequence of the Amphotericin B-resistant Candida duobushaemulonii strain, B09383.</title>
        <authorList>
            <person name="Chow N.A."/>
            <person name="Gade L."/>
            <person name="Batra D."/>
            <person name="Rowe L.A."/>
            <person name="Loparev V.N."/>
            <person name="Litvintseva A.P."/>
        </authorList>
    </citation>
    <scope>NUCLEOTIDE SEQUENCE [LARGE SCALE GENOMIC DNA]</scope>
    <source>
        <strain evidence="3 4">B09383</strain>
    </source>
</reference>
<feature type="compositionally biased region" description="Low complexity" evidence="1">
    <location>
        <begin position="99"/>
        <end position="113"/>
    </location>
</feature>
<organism evidence="3 4">
    <name type="scientific">Candidozyma duobushaemuli</name>
    <dbReference type="NCBI Taxonomy" id="1231522"/>
    <lineage>
        <taxon>Eukaryota</taxon>
        <taxon>Fungi</taxon>
        <taxon>Dikarya</taxon>
        <taxon>Ascomycota</taxon>
        <taxon>Saccharomycotina</taxon>
        <taxon>Pichiomycetes</taxon>
        <taxon>Metschnikowiaceae</taxon>
        <taxon>Candidozyma</taxon>
    </lineage>
</organism>
<dbReference type="RefSeq" id="XP_025336088.1">
    <property type="nucleotide sequence ID" value="XM_025481470.1"/>
</dbReference>
<feature type="domain" description="YTH" evidence="2">
    <location>
        <begin position="131"/>
        <end position="265"/>
    </location>
</feature>